<reference evidence="3" key="1">
    <citation type="submission" date="2024-01" db="EMBL/GenBank/DDBJ databases">
        <authorList>
            <person name="Webb A."/>
        </authorList>
    </citation>
    <scope>NUCLEOTIDE SEQUENCE</scope>
    <source>
        <strain evidence="3">Pm1</strain>
    </source>
</reference>
<evidence type="ECO:0000313" key="3">
    <source>
        <dbReference type="EMBL" id="CAK7909528.1"/>
    </source>
</evidence>
<comment type="caution">
    <text evidence="3">The sequence shown here is derived from an EMBL/GenBank/DDBJ whole genome shotgun (WGS) entry which is preliminary data.</text>
</comment>
<dbReference type="Gene3D" id="3.30.70.330">
    <property type="match status" value="1"/>
</dbReference>
<protein>
    <recommendedName>
        <fullName evidence="2">RRM domain-containing protein</fullName>
    </recommendedName>
</protein>
<dbReference type="InterPro" id="IPR035979">
    <property type="entry name" value="RBD_domain_sf"/>
</dbReference>
<dbReference type="SMART" id="SM00360">
    <property type="entry name" value="RRM"/>
    <property type="match status" value="1"/>
</dbReference>
<dbReference type="Pfam" id="PF00076">
    <property type="entry name" value="RRM_1"/>
    <property type="match status" value="1"/>
</dbReference>
<dbReference type="InterPro" id="IPR012677">
    <property type="entry name" value="Nucleotide-bd_a/b_plait_sf"/>
</dbReference>
<dbReference type="AlphaFoldDB" id="A0AAV1T9T8"/>
<dbReference type="PROSITE" id="PS50102">
    <property type="entry name" value="RRM"/>
    <property type="match status" value="1"/>
</dbReference>
<keyword evidence="1" id="KW-0694">RNA-binding</keyword>
<feature type="domain" description="RRM" evidence="2">
    <location>
        <begin position="34"/>
        <end position="111"/>
    </location>
</feature>
<gene>
    <name evidence="3" type="ORF">PM001_LOCUS3953</name>
</gene>
<proteinExistence type="predicted"/>
<dbReference type="CDD" id="cd00590">
    <property type="entry name" value="RRM_SF"/>
    <property type="match status" value="1"/>
</dbReference>
<dbReference type="Proteomes" id="UP001162060">
    <property type="component" value="Unassembled WGS sequence"/>
</dbReference>
<evidence type="ECO:0000259" key="2">
    <source>
        <dbReference type="PROSITE" id="PS50102"/>
    </source>
</evidence>
<evidence type="ECO:0000256" key="1">
    <source>
        <dbReference type="PROSITE-ProRule" id="PRU00176"/>
    </source>
</evidence>
<accession>A0AAV1T9T8</accession>
<dbReference type="InterPro" id="IPR000504">
    <property type="entry name" value="RRM_dom"/>
</dbReference>
<dbReference type="SUPFAM" id="SSF54928">
    <property type="entry name" value="RNA-binding domain, RBD"/>
    <property type="match status" value="1"/>
</dbReference>
<dbReference type="GO" id="GO:0003723">
    <property type="term" value="F:RNA binding"/>
    <property type="evidence" value="ECO:0007669"/>
    <property type="project" value="UniProtKB-UniRule"/>
</dbReference>
<organism evidence="3 4">
    <name type="scientific">Peronospora matthiolae</name>
    <dbReference type="NCBI Taxonomy" id="2874970"/>
    <lineage>
        <taxon>Eukaryota</taxon>
        <taxon>Sar</taxon>
        <taxon>Stramenopiles</taxon>
        <taxon>Oomycota</taxon>
        <taxon>Peronosporomycetes</taxon>
        <taxon>Peronosporales</taxon>
        <taxon>Peronosporaceae</taxon>
        <taxon>Peronospora</taxon>
    </lineage>
</organism>
<name>A0AAV1T9T8_9STRA</name>
<evidence type="ECO:0000313" key="4">
    <source>
        <dbReference type="Proteomes" id="UP001162060"/>
    </source>
</evidence>
<dbReference type="EMBL" id="CAKLBY020000035">
    <property type="protein sequence ID" value="CAK7909528.1"/>
    <property type="molecule type" value="Genomic_DNA"/>
</dbReference>
<sequence>MQALRRSSVAARQTRPQKKRVPLLSNTQLRVVSTHVSVIGLHWKTDETRLQEVFAAYGRLEKAQIVTPEHSSMHLWASLVYATFDEALAAVSEWNGQELDGRLLRLSIVDPPVGSESVAEDTT</sequence>